<dbReference type="AlphaFoldDB" id="A0A7C5V1G9"/>
<accession>A0A7C5V1G9</accession>
<gene>
    <name evidence="1" type="ORF">ENL71_05395</name>
</gene>
<protein>
    <submittedName>
        <fullName evidence="1">Uncharacterized protein</fullName>
    </submittedName>
</protein>
<evidence type="ECO:0000313" key="1">
    <source>
        <dbReference type="EMBL" id="HHS01946.1"/>
    </source>
</evidence>
<organism evidence="1">
    <name type="scientific">Caldicellulosiruptor owensensis</name>
    <dbReference type="NCBI Taxonomy" id="55205"/>
    <lineage>
        <taxon>Bacteria</taxon>
        <taxon>Bacillati</taxon>
        <taxon>Bacillota</taxon>
        <taxon>Bacillota incertae sedis</taxon>
        <taxon>Caldicellulosiruptorales</taxon>
        <taxon>Caldicellulosiruptoraceae</taxon>
        <taxon>Caldicellulosiruptor</taxon>
    </lineage>
</organism>
<proteinExistence type="predicted"/>
<reference evidence="1" key="1">
    <citation type="journal article" date="2020" name="mSystems">
        <title>Genome- and Community-Level Interaction Insights into Carbon Utilization and Element Cycling Functions of Hydrothermarchaeota in Hydrothermal Sediment.</title>
        <authorList>
            <person name="Zhou Z."/>
            <person name="Liu Y."/>
            <person name="Xu W."/>
            <person name="Pan J."/>
            <person name="Luo Z.H."/>
            <person name="Li M."/>
        </authorList>
    </citation>
    <scope>NUCLEOTIDE SEQUENCE [LARGE SCALE GENOMIC DNA]</scope>
    <source>
        <strain evidence="1">SpSt-102</strain>
    </source>
</reference>
<sequence length="105" mass="12186">MANFQLTYRTKKSGKIQKITIQANSIQRAQEKLEKAIDFINECYDKTVTTIEPWMLWDGWGMSVGCEKCILYGRKAPCYGKMQCHGFKNGCTCKECEKRYKKKLA</sequence>
<comment type="caution">
    <text evidence="1">The sequence shown here is derived from an EMBL/GenBank/DDBJ whole genome shotgun (WGS) entry which is preliminary data.</text>
</comment>
<dbReference type="EMBL" id="DRUZ01000067">
    <property type="protein sequence ID" value="HHS01946.1"/>
    <property type="molecule type" value="Genomic_DNA"/>
</dbReference>
<name>A0A7C5V1G9_9FIRM</name>